<accession>O11446</accession>
<protein>
    <submittedName>
        <fullName evidence="1">ORF 633</fullName>
    </submittedName>
</protein>
<dbReference type="EMBL" id="U64896">
    <property type="protein sequence ID" value="AAB53356.1"/>
    <property type="molecule type" value="Genomic_DNA"/>
</dbReference>
<organism evidence="1">
    <name type="scientific">Anagrapha falcifera MNPV</name>
    <dbReference type="NCBI Taxonomy" id="307460"/>
    <lineage>
        <taxon>Viruses</taxon>
        <taxon>Viruses incertae sedis</taxon>
        <taxon>Naldaviricetes</taxon>
        <taxon>Lefavirales</taxon>
        <taxon>Baculoviridae</taxon>
        <taxon>Alphabaculovirus</taxon>
        <taxon>Alphabaculovirus aucalifornicae</taxon>
    </lineage>
</organism>
<evidence type="ECO:0000313" key="1">
    <source>
        <dbReference type="EMBL" id="AAB53356.1"/>
    </source>
</evidence>
<sequence length="211" mass="24505">MAVIFNNKQLLADDSIENGGELFLLNGSYSILENYVNPVLLKNGNVDPALFKNIDLEPAAYYAGNILYKTDDPKSIDYINLIIKATHSEELPENSTVLNFTKTMRSGTIHPIKKDIYIYDNKKFTLYDRYIYGYDNNYVNFYEEKNEKEKEYEEDDRQIKASSLCENKIILSQINCESFENDFKHYLDDYNYAFSIIDNSTNVLVAFGLYC</sequence>
<proteinExistence type="predicted"/>
<reference evidence="1" key="1">
    <citation type="journal article" date="1997" name="Arch. Virol.">
        <title>Organization and molecular characterization of genes in the polyhedrin region of the Anagrapha falcifera multinucleocapsid NPV.</title>
        <authorList>
            <person name="Federici B.A."/>
            <person name="Hice R.H."/>
        </authorList>
    </citation>
    <scope>NUCLEOTIDE SEQUENCE</scope>
</reference>
<name>O11446_9ABAC</name>